<reference evidence="2 3" key="1">
    <citation type="submission" date="2015-09" db="EMBL/GenBank/DDBJ databases">
        <title>Sorangium comparison.</title>
        <authorList>
            <person name="Zaburannyi N."/>
            <person name="Bunk B."/>
            <person name="Overmann J."/>
            <person name="Mueller R."/>
        </authorList>
    </citation>
    <scope>NUCLEOTIDE SEQUENCE [LARGE SCALE GENOMIC DNA]</scope>
    <source>
        <strain evidence="2 3">So ce26</strain>
    </source>
</reference>
<dbReference type="EMBL" id="CP012673">
    <property type="protein sequence ID" value="AUX41610.1"/>
    <property type="molecule type" value="Genomic_DNA"/>
</dbReference>
<protein>
    <recommendedName>
        <fullName evidence="4">Secreted protein</fullName>
    </recommendedName>
</protein>
<name>A0A2L0EQR4_SORCE</name>
<evidence type="ECO:0000313" key="2">
    <source>
        <dbReference type="EMBL" id="AUX41610.1"/>
    </source>
</evidence>
<organism evidence="2 3">
    <name type="scientific">Sorangium cellulosum</name>
    <name type="common">Polyangium cellulosum</name>
    <dbReference type="NCBI Taxonomy" id="56"/>
    <lineage>
        <taxon>Bacteria</taxon>
        <taxon>Pseudomonadati</taxon>
        <taxon>Myxococcota</taxon>
        <taxon>Polyangia</taxon>
        <taxon>Polyangiales</taxon>
        <taxon>Polyangiaceae</taxon>
        <taxon>Sorangium</taxon>
    </lineage>
</organism>
<sequence length="227" mass="24251">MKHHLAIVGTISLTLVASSASAFTRAGIQTTSSDPAGGGSKTAATGSPFTIGTMYGVAVPMYKPEFFRISGRRIEVVRDNEPGDYVSPAVFVLPSLAVWTVTYTAKTLKQDRETLKKHINNPRALTEDDYDYNVRGRTISVILPAGLSLRSSDGKDVSIGIGASLGWSLTSGSEVGIALAAVWSQVPYLSNEQKRYIGQALPDGVSDQIDTRLRPAAVLGLYLTPTF</sequence>
<accession>A0A2L0EQR4</accession>
<dbReference type="Proteomes" id="UP000238348">
    <property type="component" value="Chromosome"/>
</dbReference>
<dbReference type="RefSeq" id="WP_159396936.1">
    <property type="nucleotide sequence ID" value="NZ_CP012673.1"/>
</dbReference>
<gene>
    <name evidence="2" type="ORF">SOCE26_030310</name>
</gene>
<evidence type="ECO:0000313" key="3">
    <source>
        <dbReference type="Proteomes" id="UP000238348"/>
    </source>
</evidence>
<evidence type="ECO:0000256" key="1">
    <source>
        <dbReference type="SAM" id="SignalP"/>
    </source>
</evidence>
<proteinExistence type="predicted"/>
<evidence type="ECO:0008006" key="4">
    <source>
        <dbReference type="Google" id="ProtNLM"/>
    </source>
</evidence>
<feature type="signal peptide" evidence="1">
    <location>
        <begin position="1"/>
        <end position="22"/>
    </location>
</feature>
<dbReference type="AlphaFoldDB" id="A0A2L0EQR4"/>
<keyword evidence="1" id="KW-0732">Signal</keyword>
<feature type="chain" id="PRO_5014817557" description="Secreted protein" evidence="1">
    <location>
        <begin position="23"/>
        <end position="227"/>
    </location>
</feature>